<dbReference type="Pfam" id="PF03732">
    <property type="entry name" value="Retrotrans_gag"/>
    <property type="match status" value="1"/>
</dbReference>
<feature type="region of interest" description="Disordered" evidence="2">
    <location>
        <begin position="410"/>
        <end position="431"/>
    </location>
</feature>
<organism evidence="4 5">
    <name type="scientific">Peromyscus maniculatus bairdii</name>
    <name type="common">Prairie deer mouse</name>
    <dbReference type="NCBI Taxonomy" id="230844"/>
    <lineage>
        <taxon>Eukaryota</taxon>
        <taxon>Metazoa</taxon>
        <taxon>Chordata</taxon>
        <taxon>Craniata</taxon>
        <taxon>Vertebrata</taxon>
        <taxon>Euteleostomi</taxon>
        <taxon>Mammalia</taxon>
        <taxon>Eutheria</taxon>
        <taxon>Euarchontoglires</taxon>
        <taxon>Glires</taxon>
        <taxon>Rodentia</taxon>
        <taxon>Myomorpha</taxon>
        <taxon>Muroidea</taxon>
        <taxon>Cricetidae</taxon>
        <taxon>Neotominae</taxon>
        <taxon>Peromyscus</taxon>
    </lineage>
</organism>
<sequence length="431" mass="47748">MRNRRRRRQQRGAQGPGLPPQSEATPGRSPPATMAAAGGSDCPPPPPPPPPNDNNNNNRPSSPVSILGRRRRRRAQHNGDNGNGEDQWEDRRRYHVYWLPSANNRLRYLPQEEEEPEPEPEQVQIQVPGEGEEEEEELQGATAAPSPALLFGDDCLDDLPFKFDGNAEMLNQFLSQCRAFLEKGTRALADDRSRVCFVTSMLIGRAARWATAKLDRYTYLMHNYEAFMLELKLVFEDPERREAAKRRIRRLRQGPDSVADYGNEFHMLALELDWTEPALIDQFLEGLSDAMHEELAHEEIPDTLTELINLCIYIERRMARDAAAAAAAAAAVAAAASAAADGEFDDDTEDEDDDDAQAGAASCEEGATAQAEQTDPTEPVGGARMRLSQEEKERRRKLNLCLYCGSGGHYADNCPAKASKNAPQGNSPAPL</sequence>
<dbReference type="PROSITE" id="PS50158">
    <property type="entry name" value="ZF_CCHC"/>
    <property type="match status" value="1"/>
</dbReference>
<keyword evidence="1" id="KW-0479">Metal-binding</keyword>
<evidence type="ECO:0000256" key="2">
    <source>
        <dbReference type="SAM" id="MobiDB-lite"/>
    </source>
</evidence>
<feature type="compositionally biased region" description="Low complexity" evidence="2">
    <location>
        <begin position="53"/>
        <end position="63"/>
    </location>
</feature>
<evidence type="ECO:0000313" key="4">
    <source>
        <dbReference type="Ensembl" id="ENSPEMP00000037282.1"/>
    </source>
</evidence>
<dbReference type="Ensembl" id="ENSPEMT00000041083.1">
    <property type="protein sequence ID" value="ENSPEMP00000037282.1"/>
    <property type="gene ID" value="ENSPEMG00000028270.1"/>
</dbReference>
<evidence type="ECO:0000313" key="5">
    <source>
        <dbReference type="Proteomes" id="UP000694547"/>
    </source>
</evidence>
<proteinExistence type="predicted"/>
<dbReference type="CTD" id="23089"/>
<feature type="compositionally biased region" description="Basic residues" evidence="2">
    <location>
        <begin position="1"/>
        <end position="10"/>
    </location>
</feature>
<feature type="region of interest" description="Disordered" evidence="2">
    <location>
        <begin position="111"/>
        <end position="143"/>
    </location>
</feature>
<dbReference type="GO" id="GO:0005829">
    <property type="term" value="C:cytosol"/>
    <property type="evidence" value="ECO:0007669"/>
    <property type="project" value="TreeGrafter"/>
</dbReference>
<dbReference type="InterPro" id="IPR001878">
    <property type="entry name" value="Znf_CCHC"/>
</dbReference>
<feature type="region of interest" description="Disordered" evidence="2">
    <location>
        <begin position="341"/>
        <end position="391"/>
    </location>
</feature>
<dbReference type="GO" id="GO:0003676">
    <property type="term" value="F:nucleic acid binding"/>
    <property type="evidence" value="ECO:0007669"/>
    <property type="project" value="InterPro"/>
</dbReference>
<feature type="compositionally biased region" description="Acidic residues" evidence="2">
    <location>
        <begin position="111"/>
        <end position="120"/>
    </location>
</feature>
<dbReference type="Proteomes" id="UP000694547">
    <property type="component" value="Chromosome 3"/>
</dbReference>
<dbReference type="InterPro" id="IPR036875">
    <property type="entry name" value="Znf_CCHC_sf"/>
</dbReference>
<evidence type="ECO:0000259" key="3">
    <source>
        <dbReference type="PROSITE" id="PS50158"/>
    </source>
</evidence>
<keyword evidence="1" id="KW-0863">Zinc-finger</keyword>
<keyword evidence="1" id="KW-0862">Zinc</keyword>
<dbReference type="PANTHER" id="PTHR15503:SF31">
    <property type="entry name" value="RETROTRANSPOSON-DERIVED PROTEIN PEG10"/>
    <property type="match status" value="1"/>
</dbReference>
<dbReference type="AlphaFoldDB" id="A0A6I9GZT4"/>
<feature type="region of interest" description="Disordered" evidence="2">
    <location>
        <begin position="1"/>
        <end position="87"/>
    </location>
</feature>
<accession>A0A6I9GZT4</accession>
<reference evidence="4" key="2">
    <citation type="submission" date="2025-08" db="UniProtKB">
        <authorList>
            <consortium name="Ensembl"/>
        </authorList>
    </citation>
    <scope>IDENTIFICATION</scope>
</reference>
<dbReference type="GeneTree" id="ENSGT00950000183173"/>
<dbReference type="GO" id="GO:0008270">
    <property type="term" value="F:zinc ion binding"/>
    <property type="evidence" value="ECO:0007669"/>
    <property type="project" value="UniProtKB-KW"/>
</dbReference>
<feature type="compositionally biased region" description="Pro residues" evidence="2">
    <location>
        <begin position="42"/>
        <end position="52"/>
    </location>
</feature>
<dbReference type="SMART" id="SM00343">
    <property type="entry name" value="ZnF_C2HC"/>
    <property type="match status" value="1"/>
</dbReference>
<dbReference type="OrthoDB" id="9445845at2759"/>
<feature type="domain" description="CCHC-type" evidence="3">
    <location>
        <begin position="401"/>
        <end position="415"/>
    </location>
</feature>
<evidence type="ECO:0000256" key="1">
    <source>
        <dbReference type="PROSITE-ProRule" id="PRU00047"/>
    </source>
</evidence>
<reference evidence="4 5" key="1">
    <citation type="submission" date="2018-10" db="EMBL/GenBank/DDBJ databases">
        <title>Improved assembly of the deer mouse Peromyscus maniculatus genome.</title>
        <authorList>
            <person name="Lassance J.-M."/>
            <person name="Hoekstra H.E."/>
        </authorList>
    </citation>
    <scope>NUCLEOTIDE SEQUENCE [LARGE SCALE GENOMIC DNA]</scope>
</reference>
<dbReference type="GeneID" id="102918922"/>
<dbReference type="InterPro" id="IPR005162">
    <property type="entry name" value="Retrotrans_gag_dom"/>
</dbReference>
<dbReference type="RefSeq" id="NP_001278294.1">
    <property type="nucleotide sequence ID" value="NM_001291365.1"/>
</dbReference>
<reference evidence="4" key="3">
    <citation type="submission" date="2025-09" db="UniProtKB">
        <authorList>
            <consortium name="Ensembl"/>
        </authorList>
    </citation>
    <scope>IDENTIFICATION</scope>
</reference>
<dbReference type="PANTHER" id="PTHR15503">
    <property type="entry name" value="LDOC1 RELATED"/>
    <property type="match status" value="1"/>
</dbReference>
<protein>
    <submittedName>
        <fullName evidence="4">Paternally expressed 10</fullName>
    </submittedName>
</protein>
<feature type="compositionally biased region" description="Polar residues" evidence="2">
    <location>
        <begin position="421"/>
        <end position="431"/>
    </location>
</feature>
<gene>
    <name evidence="4" type="primary">Peg10</name>
</gene>
<feature type="compositionally biased region" description="Acidic residues" evidence="2">
    <location>
        <begin position="342"/>
        <end position="356"/>
    </location>
</feature>
<name>A0A6I9GZT4_PERMB</name>
<dbReference type="SUPFAM" id="SSF57756">
    <property type="entry name" value="Retrovirus zinc finger-like domains"/>
    <property type="match status" value="1"/>
</dbReference>
<keyword evidence="5" id="KW-1185">Reference proteome</keyword>
<dbReference type="Gene3D" id="4.10.60.10">
    <property type="entry name" value="Zinc finger, CCHC-type"/>
    <property type="match status" value="1"/>
</dbReference>
<dbReference type="InterPro" id="IPR032567">
    <property type="entry name" value="RTL1-rel"/>
</dbReference>